<evidence type="ECO:0000256" key="4">
    <source>
        <dbReference type="SAM" id="MobiDB-lite"/>
    </source>
</evidence>
<evidence type="ECO:0000256" key="1">
    <source>
        <dbReference type="ARBA" id="ARBA00022630"/>
    </source>
</evidence>
<dbReference type="InterPro" id="IPR004136">
    <property type="entry name" value="NMO"/>
</dbReference>
<dbReference type="Proteomes" id="UP000469558">
    <property type="component" value="Unassembled WGS sequence"/>
</dbReference>
<dbReference type="OrthoDB" id="2349068at2759"/>
<keyword evidence="6" id="KW-1185">Reference proteome</keyword>
<dbReference type="Pfam" id="PF03060">
    <property type="entry name" value="NMO"/>
    <property type="match status" value="1"/>
</dbReference>
<comment type="caution">
    <text evidence="5">The sequence shown here is derived from an EMBL/GenBank/DDBJ whole genome shotgun (WGS) entry which is preliminary data.</text>
</comment>
<feature type="region of interest" description="Disordered" evidence="4">
    <location>
        <begin position="455"/>
        <end position="501"/>
    </location>
</feature>
<dbReference type="PANTHER" id="PTHR32332">
    <property type="entry name" value="2-NITROPROPANE DIOXYGENASE"/>
    <property type="match status" value="1"/>
</dbReference>
<keyword evidence="2" id="KW-0288">FMN</keyword>
<evidence type="ECO:0000313" key="5">
    <source>
        <dbReference type="EMBL" id="TVY82113.1"/>
    </source>
</evidence>
<protein>
    <submittedName>
        <fullName evidence="5">Nitronate monooxygenase</fullName>
    </submittedName>
</protein>
<accession>A0A8T9CH61</accession>
<organism evidence="5 6">
    <name type="scientific">Lachnellula suecica</name>
    <dbReference type="NCBI Taxonomy" id="602035"/>
    <lineage>
        <taxon>Eukaryota</taxon>
        <taxon>Fungi</taxon>
        <taxon>Dikarya</taxon>
        <taxon>Ascomycota</taxon>
        <taxon>Pezizomycotina</taxon>
        <taxon>Leotiomycetes</taxon>
        <taxon>Helotiales</taxon>
        <taxon>Lachnaceae</taxon>
        <taxon>Lachnellula</taxon>
    </lineage>
</organism>
<name>A0A8T9CH61_9HELO</name>
<evidence type="ECO:0000313" key="6">
    <source>
        <dbReference type="Proteomes" id="UP000469558"/>
    </source>
</evidence>
<keyword evidence="5" id="KW-0503">Monooxygenase</keyword>
<evidence type="ECO:0000256" key="3">
    <source>
        <dbReference type="ARBA" id="ARBA00023002"/>
    </source>
</evidence>
<gene>
    <name evidence="5" type="primary">ncd-2_0</name>
    <name evidence="5" type="ORF">LSUE1_G003060</name>
</gene>
<dbReference type="InterPro" id="IPR013785">
    <property type="entry name" value="Aldolase_TIM"/>
</dbReference>
<dbReference type="SUPFAM" id="SSF51412">
    <property type="entry name" value="Inosine monophosphate dehydrogenase (IMPDH)"/>
    <property type="match status" value="1"/>
</dbReference>
<keyword evidence="3" id="KW-0560">Oxidoreductase</keyword>
<keyword evidence="1" id="KW-0285">Flavoprotein</keyword>
<dbReference type="GO" id="GO:0018580">
    <property type="term" value="F:nitronate monooxygenase activity"/>
    <property type="evidence" value="ECO:0007669"/>
    <property type="project" value="InterPro"/>
</dbReference>
<dbReference type="PANTHER" id="PTHR32332:SF34">
    <property type="entry name" value="2-NITROPROPANE DIOXYGENASE FAMILY, PUTATIVE-RELATED"/>
    <property type="match status" value="1"/>
</dbReference>
<reference evidence="5 6" key="1">
    <citation type="submission" date="2018-05" db="EMBL/GenBank/DDBJ databases">
        <title>Genome sequencing and assembly of the regulated plant pathogen Lachnellula willkommii and related sister species for the development of diagnostic species identification markers.</title>
        <authorList>
            <person name="Giroux E."/>
            <person name="Bilodeau G."/>
        </authorList>
    </citation>
    <scope>NUCLEOTIDE SEQUENCE [LARGE SCALE GENOMIC DNA]</scope>
    <source>
        <strain evidence="5 6">CBS 268.59</strain>
    </source>
</reference>
<dbReference type="Gene3D" id="3.20.20.70">
    <property type="entry name" value="Aldolase class I"/>
    <property type="match status" value="1"/>
</dbReference>
<evidence type="ECO:0000256" key="2">
    <source>
        <dbReference type="ARBA" id="ARBA00022643"/>
    </source>
</evidence>
<proteinExistence type="predicted"/>
<dbReference type="CDD" id="cd04730">
    <property type="entry name" value="NPD_like"/>
    <property type="match status" value="1"/>
</dbReference>
<sequence>MASRVRNQLQALKKVYPWISTPLIISAPMRVFAGPALAVAVTKAGGIGFIGPGASPPDLDIALTESRRLLEQSSASSHSSMQPVGIGLQTFDADLGIAIQAIREHKPYAVWLFAPRDGQSELNTWVQSVKDSSPETQIWIQVGSVMDALSAARAPIPPDVLVIQGSDAGGHGLARGAGFISILPEVADELRDTNILLMAAGGIADGRGVAAALSLGAAGAVMGTRFLASEEAKIPRGYQEDVLKTSDGSQNTIRTKLYDELAGRTDWPSMYDGRNIRNRSTQDQESGLSFAENEKLYKKALTKGNDGWGENGRLTAYVGAGVGLVREVTAACTIVTTTTTSIITTTLDASKMASKTAHPDKKEIEDRTEKLRLAYNKRDIDGALAMFVDEGLNCSAYSISRKSYPNMNKARFEEFLLTMHSKLKHYRHNTISVSGHKEFQAWEWEMVWEEYKKVGQGDSSDGQGVDGQEDSSDAGGATSDIAVETVAGEDIAVEPRKRRRN</sequence>
<dbReference type="EMBL" id="QGMK01000368">
    <property type="protein sequence ID" value="TVY82113.1"/>
    <property type="molecule type" value="Genomic_DNA"/>
</dbReference>
<dbReference type="AlphaFoldDB" id="A0A8T9CH61"/>